<name>A0A4R6ST50_9SPHI</name>
<dbReference type="OrthoDB" id="1099963at2"/>
<evidence type="ECO:0000256" key="1">
    <source>
        <dbReference type="SAM" id="Phobius"/>
    </source>
</evidence>
<dbReference type="AlphaFoldDB" id="A0A4R6ST50"/>
<dbReference type="EMBL" id="SNYC01000005">
    <property type="protein sequence ID" value="TDQ08083.1"/>
    <property type="molecule type" value="Genomic_DNA"/>
</dbReference>
<sequence length="368" mass="41388">MEKRELQELLERYERGECTEKEQAYIERWYLNWKPGAFDLSEKEFLEDLSLIRSALPGRPQSGKLFIRICTAAILVLAMGISFYFIKKNSSEGNAIELAAAKIVPGRNQATLTLSDGTTVLLDTATKMGTINQHGVKVSKTADGKLVYVNTATGKSVDAYNTIKTPNGGRYDIALPDGTLVTLNAASKIKFPIIFSETERRVELEGEAYFEVAKDAKKPFRVVSGKQTVQVLGTRFNVNSYEDEPQIRTTLLEGSILLKGATQVLLKPGEQAITGHRAENFRVANVDVQTEVAWKNNLFFFENEPIENCMRQVARWYNVEIVYEDNVSDKKVWGSMTRFSEISKVLEILELTGDIHFKVAGRRIIVMK</sequence>
<feature type="domain" description="FecR protein" evidence="2">
    <location>
        <begin position="162"/>
        <end position="256"/>
    </location>
</feature>
<dbReference type="Pfam" id="PF16344">
    <property type="entry name" value="FecR_C"/>
    <property type="match status" value="1"/>
</dbReference>
<evidence type="ECO:0000313" key="4">
    <source>
        <dbReference type="EMBL" id="TDQ08083.1"/>
    </source>
</evidence>
<keyword evidence="1" id="KW-0472">Membrane</keyword>
<keyword evidence="5" id="KW-1185">Reference proteome</keyword>
<dbReference type="Gene3D" id="2.60.120.1440">
    <property type="match status" value="1"/>
</dbReference>
<dbReference type="GO" id="GO:0016989">
    <property type="term" value="F:sigma factor antagonist activity"/>
    <property type="evidence" value="ECO:0007669"/>
    <property type="project" value="TreeGrafter"/>
</dbReference>
<dbReference type="RefSeq" id="WP_133576492.1">
    <property type="nucleotide sequence ID" value="NZ_SNYC01000005.1"/>
</dbReference>
<dbReference type="InterPro" id="IPR012373">
    <property type="entry name" value="Ferrdict_sens_TM"/>
</dbReference>
<comment type="caution">
    <text evidence="4">The sequence shown here is derived from an EMBL/GenBank/DDBJ whole genome shotgun (WGS) entry which is preliminary data.</text>
</comment>
<proteinExistence type="predicted"/>
<dbReference type="PIRSF" id="PIRSF018266">
    <property type="entry name" value="FecR"/>
    <property type="match status" value="1"/>
</dbReference>
<feature type="domain" description="Protein FecR C-terminal" evidence="3">
    <location>
        <begin position="299"/>
        <end position="366"/>
    </location>
</feature>
<keyword evidence="1" id="KW-0812">Transmembrane</keyword>
<gene>
    <name evidence="4" type="ORF">ATK78_2585</name>
</gene>
<evidence type="ECO:0000259" key="2">
    <source>
        <dbReference type="Pfam" id="PF04773"/>
    </source>
</evidence>
<dbReference type="Proteomes" id="UP000295620">
    <property type="component" value="Unassembled WGS sequence"/>
</dbReference>
<organism evidence="4 5">
    <name type="scientific">Pedobacter metabolipauper</name>
    <dbReference type="NCBI Taxonomy" id="425513"/>
    <lineage>
        <taxon>Bacteria</taxon>
        <taxon>Pseudomonadati</taxon>
        <taxon>Bacteroidota</taxon>
        <taxon>Sphingobacteriia</taxon>
        <taxon>Sphingobacteriales</taxon>
        <taxon>Sphingobacteriaceae</taxon>
        <taxon>Pedobacter</taxon>
    </lineage>
</organism>
<accession>A0A4R6ST50</accession>
<evidence type="ECO:0000259" key="3">
    <source>
        <dbReference type="Pfam" id="PF16344"/>
    </source>
</evidence>
<dbReference type="PANTHER" id="PTHR30273:SF2">
    <property type="entry name" value="PROTEIN FECR"/>
    <property type="match status" value="1"/>
</dbReference>
<protein>
    <submittedName>
        <fullName evidence="4">FecR family protein</fullName>
    </submittedName>
</protein>
<dbReference type="InterPro" id="IPR032508">
    <property type="entry name" value="FecR_C"/>
</dbReference>
<dbReference type="InterPro" id="IPR006860">
    <property type="entry name" value="FecR"/>
</dbReference>
<evidence type="ECO:0000313" key="5">
    <source>
        <dbReference type="Proteomes" id="UP000295620"/>
    </source>
</evidence>
<dbReference type="Gene3D" id="3.55.50.30">
    <property type="match status" value="1"/>
</dbReference>
<feature type="transmembrane region" description="Helical" evidence="1">
    <location>
        <begin position="65"/>
        <end position="86"/>
    </location>
</feature>
<reference evidence="4 5" key="1">
    <citation type="submission" date="2019-03" db="EMBL/GenBank/DDBJ databases">
        <title>Genomic Encyclopedia of Archaeal and Bacterial Type Strains, Phase II (KMG-II): from individual species to whole genera.</title>
        <authorList>
            <person name="Goeker M."/>
        </authorList>
    </citation>
    <scope>NUCLEOTIDE SEQUENCE [LARGE SCALE GENOMIC DNA]</scope>
    <source>
        <strain evidence="4 5">DSM 19035</strain>
    </source>
</reference>
<dbReference type="PANTHER" id="PTHR30273">
    <property type="entry name" value="PERIPLASMIC SIGNAL SENSOR AND SIGMA FACTOR ACTIVATOR FECR-RELATED"/>
    <property type="match status" value="1"/>
</dbReference>
<dbReference type="Pfam" id="PF04773">
    <property type="entry name" value="FecR"/>
    <property type="match status" value="1"/>
</dbReference>
<keyword evidence="1" id="KW-1133">Transmembrane helix</keyword>